<accession>A0A419AB78</accession>
<dbReference type="PANTHER" id="PTHR30146">
    <property type="entry name" value="LACI-RELATED TRANSCRIPTIONAL REPRESSOR"/>
    <property type="match status" value="1"/>
</dbReference>
<evidence type="ECO:0000256" key="2">
    <source>
        <dbReference type="ARBA" id="ARBA00023125"/>
    </source>
</evidence>
<dbReference type="Pfam" id="PF13377">
    <property type="entry name" value="Peripla_BP_3"/>
    <property type="match status" value="1"/>
</dbReference>
<protein>
    <submittedName>
        <fullName evidence="5">LacI family transcriptional regulator</fullName>
    </submittedName>
</protein>
<evidence type="ECO:0000256" key="3">
    <source>
        <dbReference type="ARBA" id="ARBA00023163"/>
    </source>
</evidence>
<dbReference type="InterPro" id="IPR028082">
    <property type="entry name" value="Peripla_BP_I"/>
</dbReference>
<organism evidence="5 6">
    <name type="scientific">Paracoccus siganidrum</name>
    <dbReference type="NCBI Taxonomy" id="1276757"/>
    <lineage>
        <taxon>Bacteria</taxon>
        <taxon>Pseudomonadati</taxon>
        <taxon>Pseudomonadota</taxon>
        <taxon>Alphaproteobacteria</taxon>
        <taxon>Rhodobacterales</taxon>
        <taxon>Paracoccaceae</taxon>
        <taxon>Paracoccus</taxon>
    </lineage>
</organism>
<dbReference type="Gene3D" id="3.40.50.2300">
    <property type="match status" value="2"/>
</dbReference>
<dbReference type="GO" id="GO:0003700">
    <property type="term" value="F:DNA-binding transcription factor activity"/>
    <property type="evidence" value="ECO:0007669"/>
    <property type="project" value="TreeGrafter"/>
</dbReference>
<evidence type="ECO:0000259" key="4">
    <source>
        <dbReference type="PROSITE" id="PS50932"/>
    </source>
</evidence>
<feature type="domain" description="HTH lacI-type" evidence="4">
    <location>
        <begin position="7"/>
        <end position="61"/>
    </location>
</feature>
<dbReference type="InterPro" id="IPR010982">
    <property type="entry name" value="Lambda_DNA-bd_dom_sf"/>
</dbReference>
<gene>
    <name evidence="5" type="ORF">D3P05_03075</name>
</gene>
<dbReference type="RefSeq" id="WP_119896718.1">
    <property type="nucleotide sequence ID" value="NZ_QNRC01000006.1"/>
</dbReference>
<dbReference type="GO" id="GO:0000976">
    <property type="term" value="F:transcription cis-regulatory region binding"/>
    <property type="evidence" value="ECO:0007669"/>
    <property type="project" value="TreeGrafter"/>
</dbReference>
<dbReference type="Proteomes" id="UP000283587">
    <property type="component" value="Unassembled WGS sequence"/>
</dbReference>
<name>A0A419AB78_9RHOB</name>
<keyword evidence="1" id="KW-0805">Transcription regulation</keyword>
<dbReference type="EMBL" id="QZEW01000009">
    <property type="protein sequence ID" value="RJL20614.1"/>
    <property type="molecule type" value="Genomic_DNA"/>
</dbReference>
<comment type="caution">
    <text evidence="5">The sequence shown here is derived from an EMBL/GenBank/DDBJ whole genome shotgun (WGS) entry which is preliminary data.</text>
</comment>
<keyword evidence="2" id="KW-0238">DNA-binding</keyword>
<dbReference type="PROSITE" id="PS50932">
    <property type="entry name" value="HTH_LACI_2"/>
    <property type="match status" value="1"/>
</dbReference>
<evidence type="ECO:0000256" key="1">
    <source>
        <dbReference type="ARBA" id="ARBA00023015"/>
    </source>
</evidence>
<dbReference type="AlphaFoldDB" id="A0A419AB78"/>
<dbReference type="Gene3D" id="1.10.260.40">
    <property type="entry name" value="lambda repressor-like DNA-binding domains"/>
    <property type="match status" value="1"/>
</dbReference>
<sequence>MEDQKIRNMEEFSAVSGISRPTISKYFNDPSSVRKSTRERIEKAIARYGYRPNLFAINQNRKLTRNIGIIVPHIVDPFYAEIVRHIEMRCAEAGYWAIVLGSHGDPERELNALEMLYSLRIAGAIIAPLGDSSVSDRIRQVAADIPTVIFDNHMNGEEIFFGTDNFQSIGLMVDYLCRSGEPPCFLDMPAVNTNARERREAYIRAMEIEGHDPHVIPIQSTGWEFEELGHHAGLEILSARQLPWNTILCANDRLAIGLIAAAFERGLRVGRGAATALRIAGHDDHPMARFTAPALTTVAQDYVSIAENSVSTLFHMIEEGKRPLDPVRRLEGRLILRASA</sequence>
<dbReference type="InterPro" id="IPR000843">
    <property type="entry name" value="HTH_LacI"/>
</dbReference>
<dbReference type="OrthoDB" id="9805705at2"/>
<keyword evidence="3" id="KW-0804">Transcription</keyword>
<keyword evidence="6" id="KW-1185">Reference proteome</keyword>
<dbReference type="CDD" id="cd01392">
    <property type="entry name" value="HTH_LacI"/>
    <property type="match status" value="1"/>
</dbReference>
<evidence type="ECO:0000313" key="5">
    <source>
        <dbReference type="EMBL" id="RJL20614.1"/>
    </source>
</evidence>
<dbReference type="InterPro" id="IPR046335">
    <property type="entry name" value="LacI/GalR-like_sensor"/>
</dbReference>
<dbReference type="CDD" id="cd06267">
    <property type="entry name" value="PBP1_LacI_sugar_binding-like"/>
    <property type="match status" value="1"/>
</dbReference>
<dbReference type="SUPFAM" id="SSF53822">
    <property type="entry name" value="Periplasmic binding protein-like I"/>
    <property type="match status" value="1"/>
</dbReference>
<dbReference type="PANTHER" id="PTHR30146:SF109">
    <property type="entry name" value="HTH-TYPE TRANSCRIPTIONAL REGULATOR GALS"/>
    <property type="match status" value="1"/>
</dbReference>
<proteinExistence type="predicted"/>
<dbReference type="SUPFAM" id="SSF47413">
    <property type="entry name" value="lambda repressor-like DNA-binding domains"/>
    <property type="match status" value="1"/>
</dbReference>
<reference evidence="6" key="1">
    <citation type="submission" date="2018-09" db="EMBL/GenBank/DDBJ databases">
        <title>Paracoccus onubensis nov. sp. a moderate halophilic bacterium isolated from Gruta de las Maravillas (Aracena, Spain).</title>
        <authorList>
            <person name="Jurado V."/>
            <person name="Gutierrez-Patricio S."/>
            <person name="Gonzalez-Pimentel J.L."/>
            <person name="Miller A.Z."/>
            <person name="Laiz L."/>
            <person name="Saiz-Jimenez C."/>
        </authorList>
    </citation>
    <scope>NUCLEOTIDE SEQUENCE [LARGE SCALE GENOMIC DNA]</scope>
    <source>
        <strain evidence="6">DSM 26381</strain>
    </source>
</reference>
<dbReference type="SMART" id="SM00354">
    <property type="entry name" value="HTH_LACI"/>
    <property type="match status" value="1"/>
</dbReference>
<dbReference type="Pfam" id="PF00356">
    <property type="entry name" value="LacI"/>
    <property type="match status" value="1"/>
</dbReference>
<evidence type="ECO:0000313" key="6">
    <source>
        <dbReference type="Proteomes" id="UP000283587"/>
    </source>
</evidence>